<evidence type="ECO:0000256" key="7">
    <source>
        <dbReference type="ARBA" id="ARBA00022553"/>
    </source>
</evidence>
<comment type="similarity">
    <text evidence="3">Belongs to the complex I LYR family.</text>
</comment>
<dbReference type="PANTHER" id="PTHR12868">
    <property type="entry name" value="NADH-UBIQUINONE OXIDOREDUCTASE B22 SUBUNIT"/>
    <property type="match status" value="1"/>
</dbReference>
<keyword evidence="11" id="KW-0007">Acetylation</keyword>
<dbReference type="InterPro" id="IPR033034">
    <property type="entry name" value="NDUFB9"/>
</dbReference>
<dbReference type="OrthoDB" id="13598at2759"/>
<evidence type="ECO:0000256" key="14">
    <source>
        <dbReference type="ARBA" id="ARBA00030192"/>
    </source>
</evidence>
<dbReference type="GO" id="GO:0005743">
    <property type="term" value="C:mitochondrial inner membrane"/>
    <property type="evidence" value="ECO:0007669"/>
    <property type="project" value="UniProtKB-SubCell"/>
</dbReference>
<keyword evidence="18" id="KW-1185">Reference proteome</keyword>
<evidence type="ECO:0000256" key="1">
    <source>
        <dbReference type="ARBA" id="ARBA00002920"/>
    </source>
</evidence>
<evidence type="ECO:0000256" key="13">
    <source>
        <dbReference type="ARBA" id="ARBA00023136"/>
    </source>
</evidence>
<dbReference type="GO" id="GO:0006120">
    <property type="term" value="P:mitochondrial electron transport, NADH to ubiquinone"/>
    <property type="evidence" value="ECO:0007669"/>
    <property type="project" value="InterPro"/>
</dbReference>
<proteinExistence type="inferred from homology"/>
<accession>A0A8J2WDU4</accession>
<protein>
    <recommendedName>
        <fullName evidence="5">NADH dehydrogenase [ubiquinone] 1 beta subcomplex subunit 9</fullName>
    </recommendedName>
    <alternativeName>
        <fullName evidence="14">Complex I-B22</fullName>
    </alternativeName>
    <alternativeName>
        <fullName evidence="15">NADH-ubiquinone oxidoreductase B22 subunit</fullName>
    </alternativeName>
</protein>
<dbReference type="EMBL" id="CAKKNE010000001">
    <property type="protein sequence ID" value="CAH0364305.1"/>
    <property type="molecule type" value="Genomic_DNA"/>
</dbReference>
<reference evidence="17" key="1">
    <citation type="submission" date="2021-11" db="EMBL/GenBank/DDBJ databases">
        <authorList>
            <consortium name="Genoscope - CEA"/>
            <person name="William W."/>
        </authorList>
    </citation>
    <scope>NUCLEOTIDE SEQUENCE</scope>
</reference>
<evidence type="ECO:0000313" key="17">
    <source>
        <dbReference type="EMBL" id="CAH0364305.1"/>
    </source>
</evidence>
<name>A0A8J2WDU4_9STRA</name>
<keyword evidence="10" id="KW-0249">Electron transport</keyword>
<evidence type="ECO:0000256" key="3">
    <source>
        <dbReference type="ARBA" id="ARBA00009508"/>
    </source>
</evidence>
<evidence type="ECO:0000256" key="9">
    <source>
        <dbReference type="ARBA" id="ARBA00022792"/>
    </source>
</evidence>
<evidence type="ECO:0000256" key="15">
    <source>
        <dbReference type="ARBA" id="ARBA00032528"/>
    </source>
</evidence>
<sequence length="165" mass="18496">MAAWPGKVGQGMDASFRAAAAQYRQAAPKLTHAQRVCRLYRNALKTQNSWAVDRQVFIAEADKMRAEFDKHAQLAATSVEARNLLERGEEKLFQESHPDRYIVAYLPGGSLYMRNAPLPLHVCRDGHVPEGESETFRNPDLTRVVDGEKSAGGQVLVDQHSKQMY</sequence>
<comment type="function">
    <text evidence="1">Accessory subunit of the mitochondrial membrane respiratory chain NADH dehydrogenase (Complex I), that is believed to be not involved in catalysis. Complex I functions in the transfer of electrons from NADH to the respiratory chain. The immediate electron acceptor for the enzyme is believed to be ubiquinone.</text>
</comment>
<keyword evidence="9" id="KW-0999">Mitochondrion inner membrane</keyword>
<evidence type="ECO:0000313" key="18">
    <source>
        <dbReference type="Proteomes" id="UP000789595"/>
    </source>
</evidence>
<dbReference type="Proteomes" id="UP000789595">
    <property type="component" value="Unassembled WGS sequence"/>
</dbReference>
<gene>
    <name evidence="17" type="ORF">PECAL_1P06610</name>
</gene>
<evidence type="ECO:0000256" key="11">
    <source>
        <dbReference type="ARBA" id="ARBA00022990"/>
    </source>
</evidence>
<evidence type="ECO:0000256" key="12">
    <source>
        <dbReference type="ARBA" id="ARBA00023128"/>
    </source>
</evidence>
<evidence type="ECO:0000256" key="5">
    <source>
        <dbReference type="ARBA" id="ARBA00018684"/>
    </source>
</evidence>
<keyword evidence="12" id="KW-0496">Mitochondrion</keyword>
<evidence type="ECO:0000256" key="4">
    <source>
        <dbReference type="ARBA" id="ARBA00011790"/>
    </source>
</evidence>
<keyword evidence="8" id="KW-0679">Respiratory chain</keyword>
<comment type="subunit">
    <text evidence="4">Mammalian complex I is composed of 45 different subunits.</text>
</comment>
<comment type="subcellular location">
    <subcellularLocation>
        <location evidence="2">Mitochondrion inner membrane</location>
        <topology evidence="2">Peripheral membrane protein</topology>
        <orientation evidence="2">Matrix side</orientation>
    </subcellularLocation>
</comment>
<keyword evidence="7" id="KW-0597">Phosphoprotein</keyword>
<dbReference type="Pfam" id="PF05347">
    <property type="entry name" value="Complex1_LYR"/>
    <property type="match status" value="1"/>
</dbReference>
<comment type="caution">
    <text evidence="17">The sequence shown here is derived from an EMBL/GenBank/DDBJ whole genome shotgun (WGS) entry which is preliminary data.</text>
</comment>
<evidence type="ECO:0000256" key="8">
    <source>
        <dbReference type="ARBA" id="ARBA00022660"/>
    </source>
</evidence>
<organism evidence="17 18">
    <name type="scientific">Pelagomonas calceolata</name>
    <dbReference type="NCBI Taxonomy" id="35677"/>
    <lineage>
        <taxon>Eukaryota</taxon>
        <taxon>Sar</taxon>
        <taxon>Stramenopiles</taxon>
        <taxon>Ochrophyta</taxon>
        <taxon>Pelagophyceae</taxon>
        <taxon>Pelagomonadales</taxon>
        <taxon>Pelagomonadaceae</taxon>
        <taxon>Pelagomonas</taxon>
    </lineage>
</organism>
<dbReference type="CDD" id="cd20263">
    <property type="entry name" value="Complex1_LYR_NDUFB9_LYRM3"/>
    <property type="match status" value="1"/>
</dbReference>
<evidence type="ECO:0000256" key="2">
    <source>
        <dbReference type="ARBA" id="ARBA00004443"/>
    </source>
</evidence>
<dbReference type="PANTHER" id="PTHR12868:SF0">
    <property type="entry name" value="NADH DEHYDROGENASE [UBIQUINONE] 1 BETA SUBCOMPLEX SUBUNIT 9"/>
    <property type="match status" value="1"/>
</dbReference>
<dbReference type="InterPro" id="IPR045292">
    <property type="entry name" value="Complex1_LYR_NDUFB9_LYRM3"/>
</dbReference>
<keyword evidence="13" id="KW-0472">Membrane</keyword>
<evidence type="ECO:0000259" key="16">
    <source>
        <dbReference type="Pfam" id="PF05347"/>
    </source>
</evidence>
<keyword evidence="6" id="KW-0813">Transport</keyword>
<feature type="domain" description="Complex 1 LYR protein" evidence="16">
    <location>
        <begin position="34"/>
        <end position="92"/>
    </location>
</feature>
<dbReference type="AlphaFoldDB" id="A0A8J2WDU4"/>
<evidence type="ECO:0000256" key="6">
    <source>
        <dbReference type="ARBA" id="ARBA00022448"/>
    </source>
</evidence>
<evidence type="ECO:0000256" key="10">
    <source>
        <dbReference type="ARBA" id="ARBA00022982"/>
    </source>
</evidence>
<dbReference type="InterPro" id="IPR008011">
    <property type="entry name" value="Complex1_LYR_dom"/>
</dbReference>